<accession>A0A0P1GQF2</accession>
<proteinExistence type="predicted"/>
<dbReference type="Gene3D" id="3.40.50.300">
    <property type="entry name" value="P-loop containing nucleotide triphosphate hydrolases"/>
    <property type="match status" value="1"/>
</dbReference>
<dbReference type="GO" id="GO:0008146">
    <property type="term" value="F:sulfotransferase activity"/>
    <property type="evidence" value="ECO:0007669"/>
    <property type="project" value="InterPro"/>
</dbReference>
<dbReference type="STRING" id="441103.TRN7648_01476"/>
<dbReference type="RefSeq" id="WP_058246972.1">
    <property type="nucleotide sequence ID" value="NZ_CYSE01000002.1"/>
</dbReference>
<organism evidence="2 3">
    <name type="scientific">Tropicibacter naphthalenivorans</name>
    <dbReference type="NCBI Taxonomy" id="441103"/>
    <lineage>
        <taxon>Bacteria</taxon>
        <taxon>Pseudomonadati</taxon>
        <taxon>Pseudomonadota</taxon>
        <taxon>Alphaproteobacteria</taxon>
        <taxon>Rhodobacterales</taxon>
        <taxon>Roseobacteraceae</taxon>
        <taxon>Tropicibacter</taxon>
    </lineage>
</organism>
<protein>
    <submittedName>
        <fullName evidence="2">Sulfotransferase domain protein</fullName>
    </submittedName>
</protein>
<dbReference type="OrthoDB" id="981508at2"/>
<reference evidence="2 3" key="1">
    <citation type="submission" date="2015-09" db="EMBL/GenBank/DDBJ databases">
        <authorList>
            <consortium name="Swine Surveillance"/>
        </authorList>
    </citation>
    <scope>NUCLEOTIDE SEQUENCE [LARGE SCALE GENOMIC DNA]</scope>
    <source>
        <strain evidence="2 3">CECT 7648</strain>
    </source>
</reference>
<keyword evidence="3" id="KW-1185">Reference proteome</keyword>
<sequence length="290" mass="32987">MTIGPYTACIGLPRSGTTWLYQYLKQNTNAHHGWIKEINWFNTHFPGCKPELQNKAQEIWDRMRAKAEARGGPLRPWELIRQDRAHLRSSAEFRAFLERWSQPGQPVMDISPGYSSMPPAAFADMKETFPDARIILLMRNPPDRLWSGAAHRKKLHRPEATELQLFNELLDETPPDGPGAEGVNPLPFAYANARSVFDASEILTIYTEELFSPQRAERVAQICDFMRLEHRANNAFEYVDNKGEYGPMPSEARARAVARCVSSYALAQSLTGYLPPKWQADLDRITPGMI</sequence>
<dbReference type="InterPro" id="IPR037359">
    <property type="entry name" value="NST/OST"/>
</dbReference>
<name>A0A0P1GQF2_9RHOB</name>
<gene>
    <name evidence="2" type="ORF">TRN7648_01476</name>
</gene>
<evidence type="ECO:0000313" key="3">
    <source>
        <dbReference type="Proteomes" id="UP000054935"/>
    </source>
</evidence>
<dbReference type="Proteomes" id="UP000054935">
    <property type="component" value="Unassembled WGS sequence"/>
</dbReference>
<dbReference type="AlphaFoldDB" id="A0A0P1GQF2"/>
<dbReference type="PANTHER" id="PTHR10605">
    <property type="entry name" value="HEPARAN SULFATE SULFOTRANSFERASE"/>
    <property type="match status" value="1"/>
</dbReference>
<dbReference type="PANTHER" id="PTHR10605:SF56">
    <property type="entry name" value="BIFUNCTIONAL HEPARAN SULFATE N-DEACETYLASE_N-SULFOTRANSFERASE"/>
    <property type="match status" value="1"/>
</dbReference>
<dbReference type="EMBL" id="CYSE01000002">
    <property type="protein sequence ID" value="CUH77438.1"/>
    <property type="molecule type" value="Genomic_DNA"/>
</dbReference>
<dbReference type="SUPFAM" id="SSF52540">
    <property type="entry name" value="P-loop containing nucleoside triphosphate hydrolases"/>
    <property type="match status" value="1"/>
</dbReference>
<evidence type="ECO:0000256" key="1">
    <source>
        <dbReference type="ARBA" id="ARBA00022679"/>
    </source>
</evidence>
<dbReference type="InterPro" id="IPR027417">
    <property type="entry name" value="P-loop_NTPase"/>
</dbReference>
<dbReference type="Pfam" id="PF13469">
    <property type="entry name" value="Sulfotransfer_3"/>
    <property type="match status" value="1"/>
</dbReference>
<keyword evidence="1 2" id="KW-0808">Transferase</keyword>
<evidence type="ECO:0000313" key="2">
    <source>
        <dbReference type="EMBL" id="CUH77438.1"/>
    </source>
</evidence>